<accession>A0A9X2LFV1</accession>
<dbReference type="EMBL" id="JANIID010000003">
    <property type="protein sequence ID" value="MCQ8769205.1"/>
    <property type="molecule type" value="Genomic_DNA"/>
</dbReference>
<evidence type="ECO:0008006" key="4">
    <source>
        <dbReference type="Google" id="ProtNLM"/>
    </source>
</evidence>
<reference evidence="2" key="1">
    <citation type="submission" date="2022-06" db="EMBL/GenBank/DDBJ databases">
        <title>WGS of actinobacteria.</title>
        <authorList>
            <person name="Thawai C."/>
        </authorList>
    </citation>
    <scope>NUCLEOTIDE SEQUENCE</scope>
    <source>
        <strain evidence="2">AA8</strain>
    </source>
</reference>
<proteinExistence type="predicted"/>
<protein>
    <recommendedName>
        <fullName evidence="4">Lipoprotein</fullName>
    </recommendedName>
</protein>
<gene>
    <name evidence="2" type="ORF">NQU55_05335</name>
</gene>
<evidence type="ECO:0000313" key="2">
    <source>
        <dbReference type="EMBL" id="MCQ8769205.1"/>
    </source>
</evidence>
<sequence length="261" mass="27177">MRAVRVAAAVSLVLLAAGCGTSGSEPAESPRADATKAQAAPPLPPDKGPLCDGDEDGSPGIAGTRILRGGFTRIAGGLPLAYAEAAADGTHRKAVLAEGETPADRRDGQHWTVAPGDELTVKGHVYIVRQICTYRVVLTPKGADDASSAPTPTKQGSDMNTWPAVADGRWRLRWHVPHTQYGGEGYSVVLSDLSGDPKRADISVGAIRGGAAASYDDARVGDTLEIAGRLWKVENIELGNMDAPANASDFKAGYVDLRLVG</sequence>
<evidence type="ECO:0000256" key="1">
    <source>
        <dbReference type="SAM" id="MobiDB-lite"/>
    </source>
</evidence>
<dbReference type="PROSITE" id="PS51257">
    <property type="entry name" value="PROKAR_LIPOPROTEIN"/>
    <property type="match status" value="1"/>
</dbReference>
<organism evidence="2 3">
    <name type="scientific">Streptomyces telluris</name>
    <dbReference type="NCBI Taxonomy" id="2720021"/>
    <lineage>
        <taxon>Bacteria</taxon>
        <taxon>Bacillati</taxon>
        <taxon>Actinomycetota</taxon>
        <taxon>Actinomycetes</taxon>
        <taxon>Kitasatosporales</taxon>
        <taxon>Streptomycetaceae</taxon>
        <taxon>Streptomyces</taxon>
    </lineage>
</organism>
<keyword evidence="3" id="KW-1185">Reference proteome</keyword>
<dbReference type="AlphaFoldDB" id="A0A9X2LFV1"/>
<dbReference type="Proteomes" id="UP001142374">
    <property type="component" value="Unassembled WGS sequence"/>
</dbReference>
<dbReference type="RefSeq" id="WP_168095758.1">
    <property type="nucleotide sequence ID" value="NZ_JAATER010000481.1"/>
</dbReference>
<name>A0A9X2LFV1_9ACTN</name>
<evidence type="ECO:0000313" key="3">
    <source>
        <dbReference type="Proteomes" id="UP001142374"/>
    </source>
</evidence>
<comment type="caution">
    <text evidence="2">The sequence shown here is derived from an EMBL/GenBank/DDBJ whole genome shotgun (WGS) entry which is preliminary data.</text>
</comment>
<feature type="region of interest" description="Disordered" evidence="1">
    <location>
        <begin position="20"/>
        <end position="61"/>
    </location>
</feature>